<dbReference type="Proteomes" id="UP000007322">
    <property type="component" value="Chromosome 5"/>
</dbReference>
<dbReference type="InterPro" id="IPR011009">
    <property type="entry name" value="Kinase-like_dom_sf"/>
</dbReference>
<dbReference type="KEGG" id="mtm:MYCTH_2128605"/>
<dbReference type="EMBL" id="CP003006">
    <property type="protein sequence ID" value="AEO59543.1"/>
    <property type="molecule type" value="Genomic_DNA"/>
</dbReference>
<dbReference type="eggNOG" id="ENOG502T7G8">
    <property type="taxonomic scope" value="Eukaryota"/>
</dbReference>
<organism evidence="1 2">
    <name type="scientific">Thermothelomyces thermophilus (strain ATCC 42464 / BCRC 31852 / DSM 1799)</name>
    <name type="common">Sporotrichum thermophile</name>
    <dbReference type="NCBI Taxonomy" id="573729"/>
    <lineage>
        <taxon>Eukaryota</taxon>
        <taxon>Fungi</taxon>
        <taxon>Dikarya</taxon>
        <taxon>Ascomycota</taxon>
        <taxon>Pezizomycotina</taxon>
        <taxon>Sordariomycetes</taxon>
        <taxon>Sordariomycetidae</taxon>
        <taxon>Sordariales</taxon>
        <taxon>Chaetomiaceae</taxon>
        <taxon>Thermothelomyces</taxon>
    </lineage>
</organism>
<dbReference type="InParanoid" id="G2QIL2"/>
<proteinExistence type="predicted"/>
<dbReference type="STRING" id="573729.G2QIL2"/>
<evidence type="ECO:0008006" key="3">
    <source>
        <dbReference type="Google" id="ProtNLM"/>
    </source>
</evidence>
<dbReference type="Gene3D" id="3.30.200.20">
    <property type="entry name" value="Phosphorylase Kinase, domain 1"/>
    <property type="match status" value="1"/>
</dbReference>
<dbReference type="AlphaFoldDB" id="G2QIL2"/>
<accession>G2QIL2</accession>
<protein>
    <recommendedName>
        <fullName evidence="3">Protein kinase domain-containing protein</fullName>
    </recommendedName>
</protein>
<sequence>MVLTSDYQPIAAASQSPRVFPSSGFQIIDPSDKVEGQKLPFYERDEDGKYWTLKGHVNTMKYNQEHVVYRHLVFVITPLGMSLRTLQEMQSKRVFQKLLVTSSLDQVLVGLDCLHGAKVVHTDLHSDNLLVAITDDSILIKVEEGEILEPAARKQDDDRFIYVPRYMLGGTGALIVCGLPRND</sequence>
<keyword evidence="2" id="KW-1185">Reference proteome</keyword>
<dbReference type="VEuPathDB" id="FungiDB:MYCTH_2128605"/>
<evidence type="ECO:0000313" key="1">
    <source>
        <dbReference type="EMBL" id="AEO59543.1"/>
    </source>
</evidence>
<reference evidence="1 2" key="1">
    <citation type="journal article" date="2011" name="Nat. Biotechnol.">
        <title>Comparative genomic analysis of the thermophilic biomass-degrading fungi Myceliophthora thermophila and Thielavia terrestris.</title>
        <authorList>
            <person name="Berka R.M."/>
            <person name="Grigoriev I.V."/>
            <person name="Otillar R."/>
            <person name="Salamov A."/>
            <person name="Grimwood J."/>
            <person name="Reid I."/>
            <person name="Ishmael N."/>
            <person name="John T."/>
            <person name="Darmond C."/>
            <person name="Moisan M.-C."/>
            <person name="Henrissat B."/>
            <person name="Coutinho P.M."/>
            <person name="Lombard V."/>
            <person name="Natvig D.O."/>
            <person name="Lindquist E."/>
            <person name="Schmutz J."/>
            <person name="Lucas S."/>
            <person name="Harris P."/>
            <person name="Powlowski J."/>
            <person name="Bellemare A."/>
            <person name="Taylor D."/>
            <person name="Butler G."/>
            <person name="de Vries R.P."/>
            <person name="Allijn I.E."/>
            <person name="van den Brink J."/>
            <person name="Ushinsky S."/>
            <person name="Storms R."/>
            <person name="Powell A.J."/>
            <person name="Paulsen I.T."/>
            <person name="Elbourne L.D.H."/>
            <person name="Baker S.E."/>
            <person name="Magnuson J."/>
            <person name="LaBoissiere S."/>
            <person name="Clutterbuck A.J."/>
            <person name="Martinez D."/>
            <person name="Wogulis M."/>
            <person name="de Leon A.L."/>
            <person name="Rey M.W."/>
            <person name="Tsang A."/>
        </authorList>
    </citation>
    <scope>NUCLEOTIDE SEQUENCE [LARGE SCALE GENOMIC DNA]</scope>
    <source>
        <strain evidence="2">ATCC 42464 / BCRC 31852 / DSM 1799</strain>
    </source>
</reference>
<dbReference type="GeneID" id="11506582"/>
<dbReference type="SUPFAM" id="SSF56112">
    <property type="entry name" value="Protein kinase-like (PK-like)"/>
    <property type="match status" value="1"/>
</dbReference>
<dbReference type="OrthoDB" id="5979581at2759"/>
<dbReference type="Gene3D" id="1.10.510.10">
    <property type="entry name" value="Transferase(Phosphotransferase) domain 1"/>
    <property type="match status" value="1"/>
</dbReference>
<dbReference type="RefSeq" id="XP_003664788.1">
    <property type="nucleotide sequence ID" value="XM_003664740.1"/>
</dbReference>
<evidence type="ECO:0000313" key="2">
    <source>
        <dbReference type="Proteomes" id="UP000007322"/>
    </source>
</evidence>
<gene>
    <name evidence="1" type="ORF">MYCTH_2128605</name>
</gene>
<dbReference type="HOGENOM" id="CLU_1476124_0_0_1"/>
<name>G2QIL2_THET4</name>